<feature type="signal peptide" evidence="2">
    <location>
        <begin position="1"/>
        <end position="19"/>
    </location>
</feature>
<evidence type="ECO:0000256" key="1">
    <source>
        <dbReference type="ARBA" id="ARBA00022729"/>
    </source>
</evidence>
<evidence type="ECO:0000256" key="2">
    <source>
        <dbReference type="SAM" id="SignalP"/>
    </source>
</evidence>
<feature type="chain" id="PRO_5043349272" evidence="2">
    <location>
        <begin position="20"/>
        <end position="286"/>
    </location>
</feature>
<dbReference type="InterPro" id="IPR032675">
    <property type="entry name" value="LRR_dom_sf"/>
</dbReference>
<dbReference type="PANTHER" id="PTHR24373:SF275">
    <property type="entry name" value="TIR DOMAIN-CONTAINING PROTEIN"/>
    <property type="match status" value="1"/>
</dbReference>
<sequence length="286" mass="32038">MKILLIPFLVLCVVRISKSECPPEEEIRPCVCSQSSNPITVKCSRIINQETLVKVFTKSFDFPMQSLILQDSSIPYVPSKVPESKKLGSLSIINCSMSSVFEQPPKSPHLVSLTLANITLQRGIDWEILSGLQPQVIHIEGVHVKKIKPSFTKHLSPALKKFKLINTRTVSFSENAFAKFNNLEELVCAHGSIRTITRSMLPTTCKLSLLDLTANEIDELPDGLFSNCHKLAKVLLAYNQLRHFTAAVWQEVWDHALLEVTLEGEIPTLVKKDLCSCCYLSHLVDI</sequence>
<evidence type="ECO:0000313" key="3">
    <source>
        <dbReference type="EMBL" id="GIY70465.1"/>
    </source>
</evidence>
<keyword evidence="4" id="KW-1185">Reference proteome</keyword>
<keyword evidence="1 2" id="KW-0732">Signal</keyword>
<dbReference type="InterPro" id="IPR050328">
    <property type="entry name" value="Dev_Immune_Receptor"/>
</dbReference>
<reference evidence="3 4" key="1">
    <citation type="submission" date="2021-06" db="EMBL/GenBank/DDBJ databases">
        <title>Caerostris darwini draft genome.</title>
        <authorList>
            <person name="Kono N."/>
            <person name="Arakawa K."/>
        </authorList>
    </citation>
    <scope>NUCLEOTIDE SEQUENCE [LARGE SCALE GENOMIC DNA]</scope>
</reference>
<dbReference type="AlphaFoldDB" id="A0AAV4VJJ1"/>
<evidence type="ECO:0000313" key="4">
    <source>
        <dbReference type="Proteomes" id="UP001054837"/>
    </source>
</evidence>
<dbReference type="Proteomes" id="UP001054837">
    <property type="component" value="Unassembled WGS sequence"/>
</dbReference>
<gene>
    <name evidence="3" type="primary">AVEN_199946_1</name>
    <name evidence="3" type="ORF">CDAR_472511</name>
</gene>
<comment type="caution">
    <text evidence="3">The sequence shown here is derived from an EMBL/GenBank/DDBJ whole genome shotgun (WGS) entry which is preliminary data.</text>
</comment>
<accession>A0AAV4VJJ1</accession>
<name>A0AAV4VJJ1_9ARAC</name>
<protein>
    <submittedName>
        <fullName evidence="3">Uncharacterized protein</fullName>
    </submittedName>
</protein>
<proteinExistence type="predicted"/>
<dbReference type="PANTHER" id="PTHR24373">
    <property type="entry name" value="SLIT RELATED LEUCINE-RICH REPEAT NEURONAL PROTEIN"/>
    <property type="match status" value="1"/>
</dbReference>
<dbReference type="EMBL" id="BPLQ01013177">
    <property type="protein sequence ID" value="GIY70465.1"/>
    <property type="molecule type" value="Genomic_DNA"/>
</dbReference>
<dbReference type="SUPFAM" id="SSF52058">
    <property type="entry name" value="L domain-like"/>
    <property type="match status" value="1"/>
</dbReference>
<dbReference type="Gene3D" id="3.80.10.10">
    <property type="entry name" value="Ribonuclease Inhibitor"/>
    <property type="match status" value="1"/>
</dbReference>
<organism evidence="3 4">
    <name type="scientific">Caerostris darwini</name>
    <dbReference type="NCBI Taxonomy" id="1538125"/>
    <lineage>
        <taxon>Eukaryota</taxon>
        <taxon>Metazoa</taxon>
        <taxon>Ecdysozoa</taxon>
        <taxon>Arthropoda</taxon>
        <taxon>Chelicerata</taxon>
        <taxon>Arachnida</taxon>
        <taxon>Araneae</taxon>
        <taxon>Araneomorphae</taxon>
        <taxon>Entelegynae</taxon>
        <taxon>Araneoidea</taxon>
        <taxon>Araneidae</taxon>
        <taxon>Caerostris</taxon>
    </lineage>
</organism>